<dbReference type="AlphaFoldDB" id="A0A5S4XA66"/>
<organism evidence="1 2">
    <name type="scientific">Bradyrhizobium cytisi</name>
    <dbReference type="NCBI Taxonomy" id="515489"/>
    <lineage>
        <taxon>Bacteria</taxon>
        <taxon>Pseudomonadati</taxon>
        <taxon>Pseudomonadota</taxon>
        <taxon>Alphaproteobacteria</taxon>
        <taxon>Hyphomicrobiales</taxon>
        <taxon>Nitrobacteraceae</taxon>
        <taxon>Bradyrhizobium</taxon>
    </lineage>
</organism>
<name>A0A5S4XA66_9BRAD</name>
<dbReference type="SUPFAM" id="SSF52540">
    <property type="entry name" value="P-loop containing nucleoside triphosphate hydrolases"/>
    <property type="match status" value="1"/>
</dbReference>
<dbReference type="Pfam" id="PF13481">
    <property type="entry name" value="AAA_25"/>
    <property type="match status" value="1"/>
</dbReference>
<dbReference type="Gene3D" id="3.40.50.300">
    <property type="entry name" value="P-loop containing nucleotide triphosphate hydrolases"/>
    <property type="match status" value="1"/>
</dbReference>
<evidence type="ECO:0000313" key="1">
    <source>
        <dbReference type="EMBL" id="TYL86345.1"/>
    </source>
</evidence>
<evidence type="ECO:0000313" key="2">
    <source>
        <dbReference type="Proteomes" id="UP000324853"/>
    </source>
</evidence>
<protein>
    <submittedName>
        <fullName evidence="1">AAA family ATPase</fullName>
    </submittedName>
</protein>
<sequence>MNEIADAEEKFLAQLKRRTSLIVQSNNMAQVIEELIKDHETDHDIQSFCAAFRRHTPAEIRKMIADARTTLAISEYMSRGQMRATPYRWTPPEQIPMREFLYGKHLIREYVSATIAPGGLGKSSLIISEMLSTVSGRALLGISSEQLRVWYFNLEDPATETTRRIQATAKYFKLTENDIGDRLFIDHGRERPLVIAKTEGRDTVICAPVVDALIAEIKARSIDVVIVDPFISSHKVPENDNNAIDMVVKEWGKVADQGNCAVELVHHVRKGEQEVTVQSARGGVAMTDGCRSVRVLNRMTEAEAKKAGVDQHRSYFSAYADKANLTKPADKRDWFKLVSVDLDNNPLNRLSGNPFGDLKGDDIGVVTRWEWPDLLAGVTGSDFERCAQAIKASQWRADQRANSWVGIAIAKTLDLSLADKKDRAKVLALIKTWRETGALIEVEKQAENRQTKKFIEVADDD</sequence>
<proteinExistence type="predicted"/>
<comment type="caution">
    <text evidence="1">The sequence shown here is derived from an EMBL/GenBank/DDBJ whole genome shotgun (WGS) entry which is preliminary data.</text>
</comment>
<dbReference type="EMBL" id="VSSR01000013">
    <property type="protein sequence ID" value="TYL86345.1"/>
    <property type="molecule type" value="Genomic_DNA"/>
</dbReference>
<reference evidence="1 2" key="1">
    <citation type="submission" date="2019-08" db="EMBL/GenBank/DDBJ databases">
        <title>Bradyrhizobium hipponensis sp. nov., a rhizobium isolated from a Lupinus angustifolius root nodule in Tunisia.</title>
        <authorList>
            <person name="Off K."/>
            <person name="Rejili M."/>
            <person name="Mars M."/>
            <person name="Brachmann A."/>
            <person name="Marin M."/>
        </authorList>
    </citation>
    <scope>NUCLEOTIDE SEQUENCE [LARGE SCALE GENOMIC DNA]</scope>
    <source>
        <strain evidence="1 2">CTAW11</strain>
    </source>
</reference>
<accession>A0A5S4XA66</accession>
<dbReference type="Proteomes" id="UP000324853">
    <property type="component" value="Unassembled WGS sequence"/>
</dbReference>
<dbReference type="OrthoDB" id="1496333at2"/>
<keyword evidence="2" id="KW-1185">Reference proteome</keyword>
<dbReference type="RefSeq" id="WP_148750293.1">
    <property type="nucleotide sequence ID" value="NZ_VSSR01000013.1"/>
</dbReference>
<gene>
    <name evidence="1" type="ORF">FXB38_07660</name>
</gene>
<dbReference type="InterPro" id="IPR027417">
    <property type="entry name" value="P-loop_NTPase"/>
</dbReference>